<evidence type="ECO:0000313" key="2">
    <source>
        <dbReference type="EMBL" id="TRY74422.1"/>
    </source>
</evidence>
<proteinExistence type="predicted"/>
<evidence type="ECO:0008006" key="4">
    <source>
        <dbReference type="Google" id="ProtNLM"/>
    </source>
</evidence>
<dbReference type="Pfam" id="PF15008">
    <property type="entry name" value="DUF4518"/>
    <property type="match status" value="2"/>
</dbReference>
<comment type="caution">
    <text evidence="2">The sequence shown here is derived from an EMBL/GenBank/DDBJ whole genome shotgun (WGS) entry which is preliminary data.</text>
</comment>
<dbReference type="OMA" id="AKEYWCE"/>
<feature type="region of interest" description="Disordered" evidence="1">
    <location>
        <begin position="200"/>
        <end position="224"/>
    </location>
</feature>
<evidence type="ECO:0000313" key="3">
    <source>
        <dbReference type="Proteomes" id="UP000318571"/>
    </source>
</evidence>
<dbReference type="InterPro" id="IPR026698">
    <property type="entry name" value="UPF_C3orf38"/>
</dbReference>
<dbReference type="PANTHER" id="PTHR21084">
    <property type="entry name" value="DENSE INCISORS"/>
    <property type="match status" value="1"/>
</dbReference>
<dbReference type="STRING" id="6832.A0A553P9R2"/>
<dbReference type="AlphaFoldDB" id="A0A553P9R2"/>
<gene>
    <name evidence="2" type="ORF">TCAL_10428</name>
</gene>
<name>A0A553P9R2_TIGCA</name>
<dbReference type="EMBL" id="VCGU01000005">
    <property type="protein sequence ID" value="TRY74422.1"/>
    <property type="molecule type" value="Genomic_DNA"/>
</dbReference>
<organism evidence="2 3">
    <name type="scientific">Tigriopus californicus</name>
    <name type="common">Marine copepod</name>
    <dbReference type="NCBI Taxonomy" id="6832"/>
    <lineage>
        <taxon>Eukaryota</taxon>
        <taxon>Metazoa</taxon>
        <taxon>Ecdysozoa</taxon>
        <taxon>Arthropoda</taxon>
        <taxon>Crustacea</taxon>
        <taxon>Multicrustacea</taxon>
        <taxon>Hexanauplia</taxon>
        <taxon>Copepoda</taxon>
        <taxon>Harpacticoida</taxon>
        <taxon>Harpacticidae</taxon>
        <taxon>Tigriopus</taxon>
    </lineage>
</organism>
<dbReference type="PANTHER" id="PTHR21084:SF1">
    <property type="entry name" value="DENSE INCISORS"/>
    <property type="match status" value="1"/>
</dbReference>
<feature type="compositionally biased region" description="Polar residues" evidence="1">
    <location>
        <begin position="204"/>
        <end position="222"/>
    </location>
</feature>
<evidence type="ECO:0000256" key="1">
    <source>
        <dbReference type="SAM" id="MobiDB-lite"/>
    </source>
</evidence>
<keyword evidence="3" id="KW-1185">Reference proteome</keyword>
<dbReference type="OrthoDB" id="6407068at2759"/>
<reference evidence="2 3" key="1">
    <citation type="journal article" date="2018" name="Nat. Ecol. Evol.">
        <title>Genomic signatures of mitonuclear coevolution across populations of Tigriopus californicus.</title>
        <authorList>
            <person name="Barreto F.S."/>
            <person name="Watson E.T."/>
            <person name="Lima T.G."/>
            <person name="Willett C.S."/>
            <person name="Edmands S."/>
            <person name="Li W."/>
            <person name="Burton R.S."/>
        </authorList>
    </citation>
    <scope>NUCLEOTIDE SEQUENCE [LARGE SCALE GENOMIC DNA]</scope>
    <source>
        <strain evidence="2 3">San Diego</strain>
    </source>
</reference>
<dbReference type="Proteomes" id="UP000318571">
    <property type="component" value="Chromosome 2"/>
</dbReference>
<protein>
    <recommendedName>
        <fullName evidence="4">NTF2 domain-containing protein</fullName>
    </recommendedName>
</protein>
<accession>A0A553P9R2</accession>
<sequence>MPLSEREKHGISQLLSSGLFSSSDLASLAQTVTARLILPESSLEAISAIILHTDTAEDLLKRRKVKKEVLFKYLSANRVEGVTAQSDKAEIVTHVLQFWQSPRLTSAPSAASVASLAGLNEPEDSLPEAPAPSRNTSYSSLCSLNYDGLAPAGPNLAFVLNRRAGSCTGSGDVMCMMDEDSGGSSPPVFQAAGHSGGGTAASSCYGSGTESGASGSPHSCSPNGGPLNGLTGAAMAYGPTSSEAQVQDLAHTFVKWFYDSLNQSLASPQPSASFQPDHFFPDASAKICLMNQATSPPNGAQAITPEVMHIAQDGSAVCGAILDISARFGLTYNPNLCSEGVRGLMDPHGLVIVSVCGTLHREASCCGTFHHQFGLVRDLSFGNNWKIKFMHALLTAKTAVEQLPILEQFPLALNSERELVAATSSR</sequence>